<evidence type="ECO:0000313" key="2">
    <source>
        <dbReference type="Proteomes" id="UP001497535"/>
    </source>
</evidence>
<proteinExistence type="predicted"/>
<organism evidence="1 2">
    <name type="scientific">Meloidogyne enterolobii</name>
    <name type="common">Root-knot nematode worm</name>
    <name type="synonym">Meloidogyne mayaguensis</name>
    <dbReference type="NCBI Taxonomy" id="390850"/>
    <lineage>
        <taxon>Eukaryota</taxon>
        <taxon>Metazoa</taxon>
        <taxon>Ecdysozoa</taxon>
        <taxon>Nematoda</taxon>
        <taxon>Chromadorea</taxon>
        <taxon>Rhabditida</taxon>
        <taxon>Tylenchina</taxon>
        <taxon>Tylenchomorpha</taxon>
        <taxon>Tylenchoidea</taxon>
        <taxon>Meloidogynidae</taxon>
        <taxon>Meloidogyninae</taxon>
        <taxon>Meloidogyne</taxon>
    </lineage>
</organism>
<comment type="caution">
    <text evidence="1">The sequence shown here is derived from an EMBL/GenBank/DDBJ whole genome shotgun (WGS) entry which is preliminary data.</text>
</comment>
<gene>
    <name evidence="1" type="ORF">MENTE1834_LOCUS41504</name>
</gene>
<dbReference type="EMBL" id="CAVMJV010000102">
    <property type="protein sequence ID" value="CAK5098008.1"/>
    <property type="molecule type" value="Genomic_DNA"/>
</dbReference>
<keyword evidence="2" id="KW-1185">Reference proteome</keyword>
<name>A0ACB1APR4_MELEN</name>
<reference evidence="1" key="1">
    <citation type="submission" date="2023-11" db="EMBL/GenBank/DDBJ databases">
        <authorList>
            <person name="Poullet M."/>
        </authorList>
    </citation>
    <scope>NUCLEOTIDE SEQUENCE</scope>
    <source>
        <strain evidence="1">E1834</strain>
    </source>
</reference>
<dbReference type="Proteomes" id="UP001497535">
    <property type="component" value="Unassembled WGS sequence"/>
</dbReference>
<sequence length="70" mass="8201">MKKNKMRNTKLFAPKNARMRKMRNAKERKSPALVYMGPKRSVTKTGSKRNREYLKSSASYEEEYQNLGVS</sequence>
<protein>
    <submittedName>
        <fullName evidence="1">Uncharacterized protein</fullName>
    </submittedName>
</protein>
<evidence type="ECO:0000313" key="1">
    <source>
        <dbReference type="EMBL" id="CAK5098008.1"/>
    </source>
</evidence>
<accession>A0ACB1APR4</accession>